<evidence type="ECO:0008006" key="3">
    <source>
        <dbReference type="Google" id="ProtNLM"/>
    </source>
</evidence>
<organism evidence="1 2">
    <name type="scientific">Carnegiea gigantea</name>
    <dbReference type="NCBI Taxonomy" id="171969"/>
    <lineage>
        <taxon>Eukaryota</taxon>
        <taxon>Viridiplantae</taxon>
        <taxon>Streptophyta</taxon>
        <taxon>Embryophyta</taxon>
        <taxon>Tracheophyta</taxon>
        <taxon>Spermatophyta</taxon>
        <taxon>Magnoliopsida</taxon>
        <taxon>eudicotyledons</taxon>
        <taxon>Gunneridae</taxon>
        <taxon>Pentapetalae</taxon>
        <taxon>Caryophyllales</taxon>
        <taxon>Cactineae</taxon>
        <taxon>Cactaceae</taxon>
        <taxon>Cactoideae</taxon>
        <taxon>Echinocereeae</taxon>
        <taxon>Carnegiea</taxon>
    </lineage>
</organism>
<protein>
    <recommendedName>
        <fullName evidence="3">CCHC-type domain-containing protein</fullName>
    </recommendedName>
</protein>
<dbReference type="InterPro" id="IPR036875">
    <property type="entry name" value="Znf_CCHC_sf"/>
</dbReference>
<dbReference type="SUPFAM" id="SSF57756">
    <property type="entry name" value="Retrovirus zinc finger-like domains"/>
    <property type="match status" value="1"/>
</dbReference>
<dbReference type="InterPro" id="IPR040256">
    <property type="entry name" value="At4g02000-like"/>
</dbReference>
<dbReference type="OrthoDB" id="1751437at2759"/>
<evidence type="ECO:0000313" key="1">
    <source>
        <dbReference type="EMBL" id="KAJ8432995.1"/>
    </source>
</evidence>
<dbReference type="AlphaFoldDB" id="A0A9Q1JXP7"/>
<proteinExistence type="predicted"/>
<dbReference type="PANTHER" id="PTHR31286">
    <property type="entry name" value="GLYCINE-RICH CELL WALL STRUCTURAL PROTEIN 1.8-LIKE"/>
    <property type="match status" value="1"/>
</dbReference>
<dbReference type="GO" id="GO:0003676">
    <property type="term" value="F:nucleic acid binding"/>
    <property type="evidence" value="ECO:0007669"/>
    <property type="project" value="InterPro"/>
</dbReference>
<dbReference type="PANTHER" id="PTHR31286:SF165">
    <property type="entry name" value="DUF4283 DOMAIN-CONTAINING PROTEIN"/>
    <property type="match status" value="1"/>
</dbReference>
<dbReference type="GO" id="GO:0008270">
    <property type="term" value="F:zinc ion binding"/>
    <property type="evidence" value="ECO:0007669"/>
    <property type="project" value="InterPro"/>
</dbReference>
<dbReference type="Proteomes" id="UP001153076">
    <property type="component" value="Unassembled WGS sequence"/>
</dbReference>
<dbReference type="EMBL" id="JAKOGI010000568">
    <property type="protein sequence ID" value="KAJ8432995.1"/>
    <property type="molecule type" value="Genomic_DNA"/>
</dbReference>
<comment type="caution">
    <text evidence="1">The sequence shown here is derived from an EMBL/GenBank/DDBJ whole genome shotgun (WGS) entry which is preliminary data.</text>
</comment>
<accession>A0A9Q1JXP7</accession>
<keyword evidence="2" id="KW-1185">Reference proteome</keyword>
<name>A0A9Q1JXP7_9CARY</name>
<sequence>MVNPEERLSLKFVEALVINGFGASIRSTNWWQLIKEFILYGSTQSRIRRQCLAKVQFPKLDVKYWGVESLSKLGSLLGIPLKSDKPTMEKVYLNHARLLIDAPFDGPFPEYVDYITNKGLVTRQRVKYEWRPLKCTHCNMFGHVETDCKKKQSRQSEWRVVPQRVPVTH</sequence>
<evidence type="ECO:0000313" key="2">
    <source>
        <dbReference type="Proteomes" id="UP001153076"/>
    </source>
</evidence>
<reference evidence="1" key="1">
    <citation type="submission" date="2022-04" db="EMBL/GenBank/DDBJ databases">
        <title>Carnegiea gigantea Genome sequencing and assembly v2.</title>
        <authorList>
            <person name="Copetti D."/>
            <person name="Sanderson M.J."/>
            <person name="Burquez A."/>
            <person name="Wojciechowski M.F."/>
        </authorList>
    </citation>
    <scope>NUCLEOTIDE SEQUENCE</scope>
    <source>
        <strain evidence="1">SGP5-SGP5p</strain>
        <tissue evidence="1">Aerial part</tissue>
    </source>
</reference>
<gene>
    <name evidence="1" type="ORF">Cgig2_029445</name>
</gene>